<accession>A0AAD7HFK0</accession>
<name>A0AAD7HFK0_9AGAR</name>
<feature type="compositionally biased region" description="Basic and acidic residues" evidence="1">
    <location>
        <begin position="409"/>
        <end position="420"/>
    </location>
</feature>
<organism evidence="2 3">
    <name type="scientific">Mycena metata</name>
    <dbReference type="NCBI Taxonomy" id="1033252"/>
    <lineage>
        <taxon>Eukaryota</taxon>
        <taxon>Fungi</taxon>
        <taxon>Dikarya</taxon>
        <taxon>Basidiomycota</taxon>
        <taxon>Agaricomycotina</taxon>
        <taxon>Agaricomycetes</taxon>
        <taxon>Agaricomycetidae</taxon>
        <taxon>Agaricales</taxon>
        <taxon>Marasmiineae</taxon>
        <taxon>Mycenaceae</taxon>
        <taxon>Mycena</taxon>
    </lineage>
</organism>
<keyword evidence="3" id="KW-1185">Reference proteome</keyword>
<feature type="compositionally biased region" description="Polar residues" evidence="1">
    <location>
        <begin position="285"/>
        <end position="294"/>
    </location>
</feature>
<dbReference type="AlphaFoldDB" id="A0AAD7HFK0"/>
<comment type="caution">
    <text evidence="2">The sequence shown here is derived from an EMBL/GenBank/DDBJ whole genome shotgun (WGS) entry which is preliminary data.</text>
</comment>
<sequence length="467" mass="50272">MVMSWRIIATYGGVFYTIHLGLEAQADSSSYLTQYDSSASVLPRASANKSPPTRIPMTPTTRIRPMTQGQQNVNLCACASGYWLPAYLPFTLPEVTVAVLGVLVEDEDVGAQYPHANTVRTARYAAPRASDIGRRVVCPCCWEFEEEDTAICGAVCATMLGGGGGTYSYCACEGVERALTTVNTVVPQTTHPRARVAYGVNVLVGLWLGLVLPPPPVALNILNDNVEAEVPKNENCPASAHDPGRVLISALSLFIPLASPLESDIASDRSSGVPIPHLHRRSRRASTSAGQQLPGNARIAQRSSSPPPPGDDDELSSEEEYELTDKMVLVVVVYELALALLGNAELGNEVEVRARGAHPIMPLVHPLIATPRRTDAHPPYPTPVLLVPATGASASVGASSGAKKRKHDAKGSIEQKEWRRVARRARNVREKKVDIATGTATRPRNEVQDENWPADASNRVRRARPAP</sequence>
<protein>
    <submittedName>
        <fullName evidence="2">Uncharacterized protein</fullName>
    </submittedName>
</protein>
<dbReference type="Proteomes" id="UP001215598">
    <property type="component" value="Unassembled WGS sequence"/>
</dbReference>
<proteinExistence type="predicted"/>
<feature type="region of interest" description="Disordered" evidence="1">
    <location>
        <begin position="266"/>
        <end position="320"/>
    </location>
</feature>
<reference evidence="2" key="1">
    <citation type="submission" date="2023-03" db="EMBL/GenBank/DDBJ databases">
        <title>Massive genome expansion in bonnet fungi (Mycena s.s.) driven by repeated elements and novel gene families across ecological guilds.</title>
        <authorList>
            <consortium name="Lawrence Berkeley National Laboratory"/>
            <person name="Harder C.B."/>
            <person name="Miyauchi S."/>
            <person name="Viragh M."/>
            <person name="Kuo A."/>
            <person name="Thoen E."/>
            <person name="Andreopoulos B."/>
            <person name="Lu D."/>
            <person name="Skrede I."/>
            <person name="Drula E."/>
            <person name="Henrissat B."/>
            <person name="Morin E."/>
            <person name="Kohler A."/>
            <person name="Barry K."/>
            <person name="LaButti K."/>
            <person name="Morin E."/>
            <person name="Salamov A."/>
            <person name="Lipzen A."/>
            <person name="Mereny Z."/>
            <person name="Hegedus B."/>
            <person name="Baldrian P."/>
            <person name="Stursova M."/>
            <person name="Weitz H."/>
            <person name="Taylor A."/>
            <person name="Grigoriev I.V."/>
            <person name="Nagy L.G."/>
            <person name="Martin F."/>
            <person name="Kauserud H."/>
        </authorList>
    </citation>
    <scope>NUCLEOTIDE SEQUENCE</scope>
    <source>
        <strain evidence="2">CBHHK182m</strain>
    </source>
</reference>
<feature type="region of interest" description="Disordered" evidence="1">
    <location>
        <begin position="395"/>
        <end position="467"/>
    </location>
</feature>
<evidence type="ECO:0000256" key="1">
    <source>
        <dbReference type="SAM" id="MobiDB-lite"/>
    </source>
</evidence>
<dbReference type="EMBL" id="JARKIB010000257">
    <property type="protein sequence ID" value="KAJ7719055.1"/>
    <property type="molecule type" value="Genomic_DNA"/>
</dbReference>
<feature type="compositionally biased region" description="Acidic residues" evidence="1">
    <location>
        <begin position="310"/>
        <end position="320"/>
    </location>
</feature>
<evidence type="ECO:0000313" key="3">
    <source>
        <dbReference type="Proteomes" id="UP001215598"/>
    </source>
</evidence>
<evidence type="ECO:0000313" key="2">
    <source>
        <dbReference type="EMBL" id="KAJ7719055.1"/>
    </source>
</evidence>
<gene>
    <name evidence="2" type="ORF">B0H16DRAFT_1475183</name>
</gene>